<dbReference type="Proteomes" id="UP001152803">
    <property type="component" value="Unassembled WGS sequence"/>
</dbReference>
<keyword evidence="2" id="KW-1185">Reference proteome</keyword>
<sequence length="136" mass="14579">MLPLKESERSATALRVGCCRGDEEAAEIRGKAGSVQQALFVTVAQAPLRPAWPQAEPHRALGQEAGLRVRDTERRLVPARRSRSLRTQARAGWTPGDVPTAGGSVALLLAGLGLGLQYRRLTHGGTVVQGLSESYR</sequence>
<gene>
    <name evidence="1" type="ORF">COCON_G00109930</name>
</gene>
<evidence type="ECO:0000313" key="2">
    <source>
        <dbReference type="Proteomes" id="UP001152803"/>
    </source>
</evidence>
<dbReference type="AlphaFoldDB" id="A0A9Q1DJF4"/>
<comment type="caution">
    <text evidence="1">The sequence shown here is derived from an EMBL/GenBank/DDBJ whole genome shotgun (WGS) entry which is preliminary data.</text>
</comment>
<name>A0A9Q1DJF4_CONCO</name>
<evidence type="ECO:0000313" key="1">
    <source>
        <dbReference type="EMBL" id="KAJ8272134.1"/>
    </source>
</evidence>
<organism evidence="1 2">
    <name type="scientific">Conger conger</name>
    <name type="common">Conger eel</name>
    <name type="synonym">Muraena conger</name>
    <dbReference type="NCBI Taxonomy" id="82655"/>
    <lineage>
        <taxon>Eukaryota</taxon>
        <taxon>Metazoa</taxon>
        <taxon>Chordata</taxon>
        <taxon>Craniata</taxon>
        <taxon>Vertebrata</taxon>
        <taxon>Euteleostomi</taxon>
        <taxon>Actinopterygii</taxon>
        <taxon>Neopterygii</taxon>
        <taxon>Teleostei</taxon>
        <taxon>Anguilliformes</taxon>
        <taxon>Congridae</taxon>
        <taxon>Conger</taxon>
    </lineage>
</organism>
<reference evidence="1" key="1">
    <citation type="journal article" date="2023" name="Science">
        <title>Genome structures resolve the early diversification of teleost fishes.</title>
        <authorList>
            <person name="Parey E."/>
            <person name="Louis A."/>
            <person name="Montfort J."/>
            <person name="Bouchez O."/>
            <person name="Roques C."/>
            <person name="Iampietro C."/>
            <person name="Lluch J."/>
            <person name="Castinel A."/>
            <person name="Donnadieu C."/>
            <person name="Desvignes T."/>
            <person name="Floi Bucao C."/>
            <person name="Jouanno E."/>
            <person name="Wen M."/>
            <person name="Mejri S."/>
            <person name="Dirks R."/>
            <person name="Jansen H."/>
            <person name="Henkel C."/>
            <person name="Chen W.J."/>
            <person name="Zahm M."/>
            <person name="Cabau C."/>
            <person name="Klopp C."/>
            <person name="Thompson A.W."/>
            <person name="Robinson-Rechavi M."/>
            <person name="Braasch I."/>
            <person name="Lecointre G."/>
            <person name="Bobe J."/>
            <person name="Postlethwait J.H."/>
            <person name="Berthelot C."/>
            <person name="Roest Crollius H."/>
            <person name="Guiguen Y."/>
        </authorList>
    </citation>
    <scope>NUCLEOTIDE SEQUENCE</scope>
    <source>
        <strain evidence="1">Concon-B</strain>
    </source>
</reference>
<protein>
    <submittedName>
        <fullName evidence="1">Uncharacterized protein</fullName>
    </submittedName>
</protein>
<dbReference type="EMBL" id="JAFJMO010000007">
    <property type="protein sequence ID" value="KAJ8272134.1"/>
    <property type="molecule type" value="Genomic_DNA"/>
</dbReference>
<proteinExistence type="predicted"/>
<accession>A0A9Q1DJF4</accession>